<evidence type="ECO:0000313" key="3">
    <source>
        <dbReference type="Proteomes" id="UP000195514"/>
    </source>
</evidence>
<organism evidence="2 3">
    <name type="scientific">Candidatus Brevifilum fermentans</name>
    <dbReference type="NCBI Taxonomy" id="1986204"/>
    <lineage>
        <taxon>Bacteria</taxon>
        <taxon>Bacillati</taxon>
        <taxon>Chloroflexota</taxon>
        <taxon>Anaerolineae</taxon>
        <taxon>Anaerolineales</taxon>
        <taxon>Anaerolineaceae</taxon>
        <taxon>Candidatus Brevifilum</taxon>
    </lineage>
</organism>
<dbReference type="RefSeq" id="WP_087862936.1">
    <property type="nucleotide sequence ID" value="NZ_LT859958.1"/>
</dbReference>
<reference evidence="3" key="1">
    <citation type="submission" date="2017-05" db="EMBL/GenBank/DDBJ databases">
        <authorList>
            <person name="Kirkegaard R."/>
            <person name="Mcilroy J S."/>
        </authorList>
    </citation>
    <scope>NUCLEOTIDE SEQUENCE [LARGE SCALE GENOMIC DNA]</scope>
</reference>
<name>A0A1Y6K615_9CHLR</name>
<sequence length="168" mass="18519">MKQKSMIFGGILLVLIGAFLLSREIWPGLFQFWDWPFFIIGLGGVFILWAIVNKTGGLAVPGAILAGIGGILYYQSLTKDWASWSYIWGLIPGFVGIGVILSGIIDGNYKEAFTGGLTLLLISGVLFFAFGEFFGLYAEITRYWPILLILLGVIALVRAVFSKKKMRT</sequence>
<feature type="transmembrane region" description="Helical" evidence="1">
    <location>
        <begin position="86"/>
        <end position="105"/>
    </location>
</feature>
<feature type="transmembrane region" description="Helical" evidence="1">
    <location>
        <begin position="58"/>
        <end position="74"/>
    </location>
</feature>
<dbReference type="Proteomes" id="UP000195514">
    <property type="component" value="Chromosome I"/>
</dbReference>
<dbReference type="AlphaFoldDB" id="A0A1Y6K615"/>
<proteinExistence type="predicted"/>
<dbReference type="OrthoDB" id="166436at2"/>
<keyword evidence="1" id="KW-0812">Transmembrane</keyword>
<keyword evidence="1" id="KW-0472">Membrane</keyword>
<evidence type="ECO:0000256" key="1">
    <source>
        <dbReference type="SAM" id="Phobius"/>
    </source>
</evidence>
<gene>
    <name evidence="2" type="ORF">CFX1CAM_2087</name>
</gene>
<feature type="transmembrane region" description="Helical" evidence="1">
    <location>
        <begin position="32"/>
        <end position="51"/>
    </location>
</feature>
<accession>A0A1Y6K615</accession>
<evidence type="ECO:0000313" key="2">
    <source>
        <dbReference type="EMBL" id="SMX55152.1"/>
    </source>
</evidence>
<keyword evidence="1" id="KW-1133">Transmembrane helix</keyword>
<protein>
    <recommendedName>
        <fullName evidence="4">DUF5668 domain-containing protein</fullName>
    </recommendedName>
</protein>
<feature type="transmembrane region" description="Helical" evidence="1">
    <location>
        <begin position="143"/>
        <end position="161"/>
    </location>
</feature>
<feature type="transmembrane region" description="Helical" evidence="1">
    <location>
        <begin position="117"/>
        <end position="137"/>
    </location>
</feature>
<dbReference type="KEGG" id="abat:CFX1CAM_2087"/>
<evidence type="ECO:0008006" key="4">
    <source>
        <dbReference type="Google" id="ProtNLM"/>
    </source>
</evidence>
<keyword evidence="3" id="KW-1185">Reference proteome</keyword>
<dbReference type="EMBL" id="LT859958">
    <property type="protein sequence ID" value="SMX55152.1"/>
    <property type="molecule type" value="Genomic_DNA"/>
</dbReference>